<dbReference type="RefSeq" id="XP_033383866.1">
    <property type="nucleotide sequence ID" value="XM_033521603.1"/>
</dbReference>
<dbReference type="SMART" id="SM00321">
    <property type="entry name" value="WSC"/>
    <property type="match status" value="1"/>
</dbReference>
<evidence type="ECO:0000256" key="1">
    <source>
        <dbReference type="SAM" id="MobiDB-lite"/>
    </source>
</evidence>
<feature type="domain" description="WSC" evidence="3">
    <location>
        <begin position="28"/>
        <end position="114"/>
    </location>
</feature>
<keyword evidence="2" id="KW-0732">Signal</keyword>
<dbReference type="AlphaFoldDB" id="A0A6A5XRR3"/>
<protein>
    <recommendedName>
        <fullName evidence="3">WSC domain-containing protein</fullName>
    </recommendedName>
</protein>
<evidence type="ECO:0000313" key="5">
    <source>
        <dbReference type="Proteomes" id="UP000799778"/>
    </source>
</evidence>
<dbReference type="EMBL" id="ML978069">
    <property type="protein sequence ID" value="KAF2015527.1"/>
    <property type="molecule type" value="Genomic_DNA"/>
</dbReference>
<organism evidence="4 5">
    <name type="scientific">Aaosphaeria arxii CBS 175.79</name>
    <dbReference type="NCBI Taxonomy" id="1450172"/>
    <lineage>
        <taxon>Eukaryota</taxon>
        <taxon>Fungi</taxon>
        <taxon>Dikarya</taxon>
        <taxon>Ascomycota</taxon>
        <taxon>Pezizomycotina</taxon>
        <taxon>Dothideomycetes</taxon>
        <taxon>Pleosporomycetidae</taxon>
        <taxon>Pleosporales</taxon>
        <taxon>Pleosporales incertae sedis</taxon>
        <taxon>Aaosphaeria</taxon>
    </lineage>
</organism>
<accession>A0A6A5XRR3</accession>
<evidence type="ECO:0000256" key="2">
    <source>
        <dbReference type="SAM" id="SignalP"/>
    </source>
</evidence>
<evidence type="ECO:0000313" key="4">
    <source>
        <dbReference type="EMBL" id="KAF2015527.1"/>
    </source>
</evidence>
<feature type="compositionally biased region" description="Low complexity" evidence="1">
    <location>
        <begin position="126"/>
        <end position="151"/>
    </location>
</feature>
<reference evidence="4" key="1">
    <citation type="journal article" date="2020" name="Stud. Mycol.">
        <title>101 Dothideomycetes genomes: a test case for predicting lifestyles and emergence of pathogens.</title>
        <authorList>
            <person name="Haridas S."/>
            <person name="Albert R."/>
            <person name="Binder M."/>
            <person name="Bloem J."/>
            <person name="Labutti K."/>
            <person name="Salamov A."/>
            <person name="Andreopoulos B."/>
            <person name="Baker S."/>
            <person name="Barry K."/>
            <person name="Bills G."/>
            <person name="Bluhm B."/>
            <person name="Cannon C."/>
            <person name="Castanera R."/>
            <person name="Culley D."/>
            <person name="Daum C."/>
            <person name="Ezra D."/>
            <person name="Gonzalez J."/>
            <person name="Henrissat B."/>
            <person name="Kuo A."/>
            <person name="Liang C."/>
            <person name="Lipzen A."/>
            <person name="Lutzoni F."/>
            <person name="Magnuson J."/>
            <person name="Mondo S."/>
            <person name="Nolan M."/>
            <person name="Ohm R."/>
            <person name="Pangilinan J."/>
            <person name="Park H.-J."/>
            <person name="Ramirez L."/>
            <person name="Alfaro M."/>
            <person name="Sun H."/>
            <person name="Tritt A."/>
            <person name="Yoshinaga Y."/>
            <person name="Zwiers L.-H."/>
            <person name="Turgeon B."/>
            <person name="Goodwin S."/>
            <person name="Spatafora J."/>
            <person name="Crous P."/>
            <person name="Grigoriev I."/>
        </authorList>
    </citation>
    <scope>NUCLEOTIDE SEQUENCE</scope>
    <source>
        <strain evidence="4">CBS 175.79</strain>
    </source>
</reference>
<feature type="signal peptide" evidence="2">
    <location>
        <begin position="1"/>
        <end position="28"/>
    </location>
</feature>
<gene>
    <name evidence="4" type="ORF">BU24DRAFT_180013</name>
</gene>
<evidence type="ECO:0000259" key="3">
    <source>
        <dbReference type="PROSITE" id="PS51212"/>
    </source>
</evidence>
<sequence>MARSNSIVLAGSLALLAFLSTAPSATEAFVVEYCSTQNTNSGGQTWHNDWQSNGLCTGKCGAYAFAVIQYKDCWCSNYIPEAQDDTSDCDGTCPGFPSEICGSNSGDKFVYIPIDGKKPSGTKGASEPTQVSTTSSPPVPSSDSSTRPTSTEISTVSELHFFAVASLASPLSLSFSSSL</sequence>
<dbReference type="OrthoDB" id="2537459at2759"/>
<dbReference type="Pfam" id="PF01822">
    <property type="entry name" value="WSC"/>
    <property type="match status" value="1"/>
</dbReference>
<dbReference type="PROSITE" id="PS51212">
    <property type="entry name" value="WSC"/>
    <property type="match status" value="1"/>
</dbReference>
<dbReference type="InterPro" id="IPR002889">
    <property type="entry name" value="WSC_carb-bd"/>
</dbReference>
<dbReference type="GeneID" id="54279000"/>
<feature type="region of interest" description="Disordered" evidence="1">
    <location>
        <begin position="119"/>
        <end position="151"/>
    </location>
</feature>
<dbReference type="Proteomes" id="UP000799778">
    <property type="component" value="Unassembled WGS sequence"/>
</dbReference>
<proteinExistence type="predicted"/>
<keyword evidence="5" id="KW-1185">Reference proteome</keyword>
<name>A0A6A5XRR3_9PLEO</name>
<feature type="chain" id="PRO_5025362456" description="WSC domain-containing protein" evidence="2">
    <location>
        <begin position="29"/>
        <end position="179"/>
    </location>
</feature>